<evidence type="ECO:0000259" key="1">
    <source>
        <dbReference type="PROSITE" id="PS51186"/>
    </source>
</evidence>
<dbReference type="EMBL" id="QXQB01000002">
    <property type="protein sequence ID" value="RJX40098.1"/>
    <property type="molecule type" value="Genomic_DNA"/>
</dbReference>
<dbReference type="PROSITE" id="PS51186">
    <property type="entry name" value="GNAT"/>
    <property type="match status" value="1"/>
</dbReference>
<dbReference type="InterPro" id="IPR016181">
    <property type="entry name" value="Acyl_CoA_acyltransferase"/>
</dbReference>
<dbReference type="OrthoDB" id="8593648at2"/>
<comment type="caution">
    <text evidence="2">The sequence shown here is derived from an EMBL/GenBank/DDBJ whole genome shotgun (WGS) entry which is preliminary data.</text>
</comment>
<keyword evidence="3" id="KW-1185">Reference proteome</keyword>
<keyword evidence="2" id="KW-0808">Transferase</keyword>
<dbReference type="AlphaFoldDB" id="A0A3A6PLA1"/>
<evidence type="ECO:0000313" key="3">
    <source>
        <dbReference type="Proteomes" id="UP000267798"/>
    </source>
</evidence>
<reference evidence="2 3" key="1">
    <citation type="submission" date="2018-09" db="EMBL/GenBank/DDBJ databases">
        <title>Paenibacillus aracenensis nov. sp. isolated from a cave in southern Spain.</title>
        <authorList>
            <person name="Jurado V."/>
            <person name="Gutierrez-Patricio S."/>
            <person name="Gonzalez-Pimentel J.L."/>
            <person name="Miller A.Z."/>
            <person name="Laiz L."/>
            <person name="Saiz-Jimenez C."/>
        </authorList>
    </citation>
    <scope>NUCLEOTIDE SEQUENCE [LARGE SCALE GENOMIC DNA]</scope>
    <source>
        <strain evidence="2 3">JCM 19203</strain>
    </source>
</reference>
<dbReference type="SUPFAM" id="SSF55729">
    <property type="entry name" value="Acyl-CoA N-acyltransferases (Nat)"/>
    <property type="match status" value="1"/>
</dbReference>
<feature type="domain" description="N-acetyltransferase" evidence="1">
    <location>
        <begin position="1"/>
        <end position="147"/>
    </location>
</feature>
<dbReference type="PANTHER" id="PTHR43072:SF36">
    <property type="entry name" value="RIBOSOMAL-PROTEIN-ALANINE ACETYLTRANSFERASE"/>
    <property type="match status" value="1"/>
</dbReference>
<dbReference type="InterPro" id="IPR000182">
    <property type="entry name" value="GNAT_dom"/>
</dbReference>
<dbReference type="PIRSF" id="PIRSF037663">
    <property type="entry name" value="Acetyltransf_GNAT_prd"/>
    <property type="match status" value="1"/>
</dbReference>
<dbReference type="Proteomes" id="UP000267798">
    <property type="component" value="Unassembled WGS sequence"/>
</dbReference>
<name>A0A3A6PLA1_9BACL</name>
<organism evidence="2 3">
    <name type="scientific">Paenibacillus pinisoli</name>
    <dbReference type="NCBI Taxonomy" id="1276110"/>
    <lineage>
        <taxon>Bacteria</taxon>
        <taxon>Bacillati</taxon>
        <taxon>Bacillota</taxon>
        <taxon>Bacilli</taxon>
        <taxon>Bacillales</taxon>
        <taxon>Paenibacillaceae</taxon>
        <taxon>Paenibacillus</taxon>
    </lineage>
</organism>
<dbReference type="InterPro" id="IPR017255">
    <property type="entry name" value="AcTrfase_GNAT_prd"/>
</dbReference>
<dbReference type="GO" id="GO:0016747">
    <property type="term" value="F:acyltransferase activity, transferring groups other than amino-acyl groups"/>
    <property type="evidence" value="ECO:0007669"/>
    <property type="project" value="InterPro"/>
</dbReference>
<dbReference type="CDD" id="cd04301">
    <property type="entry name" value="NAT_SF"/>
    <property type="match status" value="1"/>
</dbReference>
<evidence type="ECO:0000313" key="2">
    <source>
        <dbReference type="EMBL" id="RJX40098.1"/>
    </source>
</evidence>
<gene>
    <name evidence="2" type="ORF">D3P09_12060</name>
</gene>
<dbReference type="PANTHER" id="PTHR43072">
    <property type="entry name" value="N-ACETYLTRANSFERASE"/>
    <property type="match status" value="1"/>
</dbReference>
<dbReference type="RefSeq" id="WP_120110078.1">
    <property type="nucleotide sequence ID" value="NZ_QXQB01000002.1"/>
</dbReference>
<protein>
    <submittedName>
        <fullName evidence="2">GNAT family N-acetyltransferase</fullName>
    </submittedName>
</protein>
<proteinExistence type="predicted"/>
<dbReference type="Gene3D" id="3.40.630.30">
    <property type="match status" value="1"/>
</dbReference>
<accession>A0A3A6PLA1</accession>
<dbReference type="Pfam" id="PF00583">
    <property type="entry name" value="Acetyltransf_1"/>
    <property type="match status" value="1"/>
</dbReference>
<sequence length="148" mass="17276">MMIRSVRESDYFEIVPVVNEWWGGRQIDHLLQRLFFVHFQNTSFVMEEEGRIVAFLIGFVSQSQADEAYIHFAGVHPDYRDKGMAKQLYDRFFGQVHELGCCTVRCITSAVNEGSIQFHMKMGFTVSFEKDYEGEGRHYISFAKRISI</sequence>